<reference evidence="1" key="1">
    <citation type="submission" date="2020-11" db="EMBL/GenBank/DDBJ databases">
        <authorList>
            <consortium name="DOE Joint Genome Institute"/>
            <person name="Ahrendt S."/>
            <person name="Riley R."/>
            <person name="Andreopoulos W."/>
            <person name="LaButti K."/>
            <person name="Pangilinan J."/>
            <person name="Ruiz-duenas F.J."/>
            <person name="Barrasa J.M."/>
            <person name="Sanchez-Garcia M."/>
            <person name="Camarero S."/>
            <person name="Miyauchi S."/>
            <person name="Serrano A."/>
            <person name="Linde D."/>
            <person name="Babiker R."/>
            <person name="Drula E."/>
            <person name="Ayuso-Fernandez I."/>
            <person name="Pacheco R."/>
            <person name="Padilla G."/>
            <person name="Ferreira P."/>
            <person name="Barriuso J."/>
            <person name="Kellner H."/>
            <person name="Castanera R."/>
            <person name="Alfaro M."/>
            <person name="Ramirez L."/>
            <person name="Pisabarro A.G."/>
            <person name="Kuo A."/>
            <person name="Tritt A."/>
            <person name="Lipzen A."/>
            <person name="He G."/>
            <person name="Yan M."/>
            <person name="Ng V."/>
            <person name="Cullen D."/>
            <person name="Martin F."/>
            <person name="Rosso M.-N."/>
            <person name="Henrissat B."/>
            <person name="Hibbett D."/>
            <person name="Martinez A.T."/>
            <person name="Grigoriev I.V."/>
        </authorList>
    </citation>
    <scope>NUCLEOTIDE SEQUENCE</scope>
    <source>
        <strain evidence="1">AH 44721</strain>
    </source>
</reference>
<gene>
    <name evidence="1" type="ORF">CPB84DRAFT_1774870</name>
</gene>
<name>A0A9P5TPF4_GYMJU</name>
<organism evidence="1 2">
    <name type="scientific">Gymnopilus junonius</name>
    <name type="common">Spectacular rustgill mushroom</name>
    <name type="synonym">Gymnopilus spectabilis subsp. junonius</name>
    <dbReference type="NCBI Taxonomy" id="109634"/>
    <lineage>
        <taxon>Eukaryota</taxon>
        <taxon>Fungi</taxon>
        <taxon>Dikarya</taxon>
        <taxon>Basidiomycota</taxon>
        <taxon>Agaricomycotina</taxon>
        <taxon>Agaricomycetes</taxon>
        <taxon>Agaricomycetidae</taxon>
        <taxon>Agaricales</taxon>
        <taxon>Agaricineae</taxon>
        <taxon>Hymenogastraceae</taxon>
        <taxon>Gymnopilus</taxon>
    </lineage>
</organism>
<evidence type="ECO:0000313" key="2">
    <source>
        <dbReference type="Proteomes" id="UP000724874"/>
    </source>
</evidence>
<evidence type="ECO:0000313" key="1">
    <source>
        <dbReference type="EMBL" id="KAF8903120.1"/>
    </source>
</evidence>
<dbReference type="OrthoDB" id="3267419at2759"/>
<comment type="caution">
    <text evidence="1">The sequence shown here is derived from an EMBL/GenBank/DDBJ whole genome shotgun (WGS) entry which is preliminary data.</text>
</comment>
<sequence length="190" mass="20819">MMLLAPLIQSHVADTAECAQKSSLIIDHLDHTFIRFQTPFEILDSTPVQVLRVLTSLLSLVALPNCPLSFSLPDDITIESAVPLAAILLDYPVAYVPTSTENNILSNVPLNFYECLLIVGGNIENQRHEITIMKFSCPAELTNGQGRNLDPDRTVKLLQNIFSARLEQIGETSLGIAVQLSTQTVGHVVI</sequence>
<dbReference type="AlphaFoldDB" id="A0A9P5TPF4"/>
<accession>A0A9P5TPF4</accession>
<keyword evidence="2" id="KW-1185">Reference proteome</keyword>
<protein>
    <submittedName>
        <fullName evidence="1">Uncharacterized protein</fullName>
    </submittedName>
</protein>
<proteinExistence type="predicted"/>
<dbReference type="EMBL" id="JADNYJ010000032">
    <property type="protein sequence ID" value="KAF8903120.1"/>
    <property type="molecule type" value="Genomic_DNA"/>
</dbReference>
<dbReference type="Proteomes" id="UP000724874">
    <property type="component" value="Unassembled WGS sequence"/>
</dbReference>